<accession>A0A256L9G8</accession>
<dbReference type="Proteomes" id="UP000216316">
    <property type="component" value="Unassembled WGS sequence"/>
</dbReference>
<reference evidence="3 4" key="1">
    <citation type="submission" date="2017-04" db="EMBL/GenBank/DDBJ databases">
        <authorList>
            <person name="Afonso C.L."/>
            <person name="Miller P.J."/>
            <person name="Scott M.A."/>
            <person name="Spackman E."/>
            <person name="Goraichik I."/>
            <person name="Dimitrov K.M."/>
            <person name="Suarez D.L."/>
            <person name="Swayne D.E."/>
        </authorList>
    </citation>
    <scope>NUCLEOTIDE SEQUENCE [LARGE SCALE GENOMIC DNA]</scope>
    <source>
        <strain evidence="3 4">609q</strain>
    </source>
</reference>
<evidence type="ECO:0000313" key="2">
    <source>
        <dbReference type="EMBL" id="OYR87186.1"/>
    </source>
</evidence>
<dbReference type="AlphaFoldDB" id="A0A256L9G8"/>
<dbReference type="PANTHER" id="PTHR37829:SF3">
    <property type="entry name" value="PROTEIN JAYE-RELATED"/>
    <property type="match status" value="1"/>
</dbReference>
<comment type="caution">
    <text evidence="3">The sequence shown here is derived from an EMBL/GenBank/DDBJ whole genome shotgun (WGS) entry which is preliminary data.</text>
</comment>
<dbReference type="Proteomes" id="UP000215828">
    <property type="component" value="Unassembled WGS sequence"/>
</dbReference>
<dbReference type="EMBL" id="NGNV01000055">
    <property type="protein sequence ID" value="OYR87186.1"/>
    <property type="molecule type" value="Genomic_DNA"/>
</dbReference>
<proteinExistence type="predicted"/>
<evidence type="ECO:0000313" key="4">
    <source>
        <dbReference type="Proteomes" id="UP000215828"/>
    </source>
</evidence>
<evidence type="ECO:0000259" key="1">
    <source>
        <dbReference type="Pfam" id="PF04865"/>
    </source>
</evidence>
<dbReference type="InterPro" id="IPR006949">
    <property type="entry name" value="Barrel_Baseplate_J-like"/>
</dbReference>
<protein>
    <recommendedName>
        <fullName evidence="1">Baseplate protein J-like barrel domain-containing protein</fullName>
    </recommendedName>
</protein>
<dbReference type="RefSeq" id="WP_094496181.1">
    <property type="nucleotide sequence ID" value="NZ_NGNV01000055.1"/>
</dbReference>
<evidence type="ECO:0000313" key="5">
    <source>
        <dbReference type="Proteomes" id="UP000216316"/>
    </source>
</evidence>
<reference evidence="4 5" key="3">
    <citation type="submission" date="2017-09" db="EMBL/GenBank/DDBJ databases">
        <title>Tripartite evolution among Lactobacillus johnsonii, Lactobacillus taiwanensis, Lactobacillus reuteri and their rodent host.</title>
        <authorList>
            <person name="Wang T."/>
            <person name="Knowles S."/>
            <person name="Cheng C."/>
        </authorList>
    </citation>
    <scope>NUCLEOTIDE SEQUENCE [LARGE SCALE GENOMIC DNA]</scope>
    <source>
        <strain evidence="3 4">609q</strain>
        <strain evidence="2 5">609u</strain>
    </source>
</reference>
<name>A0A256L9G8_9LACO</name>
<sequence length="382" mass="41397">MLDKNGFTRPTYNEIVEQESEKWVQLFGENAQTNPHSVGGIIIRIHSYFLDKLYQLSELIYNSQFVDSAVGTTLDQLGSNVGLTRQPGQVAIGKVKFTGAVGFIIPSGSLVRTPDGLEYVISEDVAIGQDGTGISHYLYANGSGTKYNKVNNTEAIMVTPSESVTAVTVSEVTGGADQESDESFRARIDLANKTVMPSSPYNGVISAIEKVTGVTAAKIISNDTLVDDTKTNTPAKSIHIYVNGGYKDDIAEAIFTSLAAGIRTVGNQQIEVADIAGGKHQVCFDYPTTKDVYVAVKLVKTMEYPLDGDEQIKKICMDYINGVGMGNTVHYSYLYRLIYDQVPGIQVADIKIGTSRNQMSAQDIELTNVETAQVTSEKVVIS</sequence>
<keyword evidence="5" id="KW-1185">Reference proteome</keyword>
<reference evidence="2 5" key="2">
    <citation type="submission" date="2017-05" db="EMBL/GenBank/DDBJ databases">
        <authorList>
            <person name="Lin X.B."/>
            <person name="Stothard P."/>
            <person name="Tasseva G."/>
            <person name="Walter J."/>
        </authorList>
    </citation>
    <scope>NUCLEOTIDE SEQUENCE [LARGE SCALE GENOMIC DNA]</scope>
    <source>
        <strain evidence="2 5">609u</strain>
    </source>
</reference>
<feature type="domain" description="Baseplate protein J-like barrel" evidence="1">
    <location>
        <begin position="95"/>
        <end position="175"/>
    </location>
</feature>
<evidence type="ECO:0000313" key="3">
    <source>
        <dbReference type="EMBL" id="OYR90058.1"/>
    </source>
</evidence>
<dbReference type="PANTHER" id="PTHR37829">
    <property type="entry name" value="PHAGE-LIKE ELEMENT PBSX PROTEIN XKDT"/>
    <property type="match status" value="1"/>
</dbReference>
<gene>
    <name evidence="2" type="ORF">CBF53_09385</name>
    <name evidence="3" type="ORF">CBF70_10445</name>
</gene>
<dbReference type="InterPro" id="IPR052399">
    <property type="entry name" value="Phage_Baseplate_Assmbl_Protein"/>
</dbReference>
<organism evidence="3 4">
    <name type="scientific">Lactobacillus taiwanensis</name>
    <dbReference type="NCBI Taxonomy" id="508451"/>
    <lineage>
        <taxon>Bacteria</taxon>
        <taxon>Bacillati</taxon>
        <taxon>Bacillota</taxon>
        <taxon>Bacilli</taxon>
        <taxon>Lactobacillales</taxon>
        <taxon>Lactobacillaceae</taxon>
        <taxon>Lactobacillus</taxon>
    </lineage>
</organism>
<dbReference type="Pfam" id="PF04865">
    <property type="entry name" value="Baseplate_J"/>
    <property type="match status" value="1"/>
</dbReference>
<dbReference type="EMBL" id="NGNX01000062">
    <property type="protein sequence ID" value="OYR90058.1"/>
    <property type="molecule type" value="Genomic_DNA"/>
</dbReference>